<evidence type="ECO:0000313" key="1">
    <source>
        <dbReference type="EMBL" id="MBK1698624.1"/>
    </source>
</evidence>
<dbReference type="SUPFAM" id="SSF52540">
    <property type="entry name" value="P-loop containing nucleoside triphosphate hydrolases"/>
    <property type="match status" value="1"/>
</dbReference>
<dbReference type="InterPro" id="IPR011009">
    <property type="entry name" value="Kinase-like_dom_sf"/>
</dbReference>
<dbReference type="InterPro" id="IPR052732">
    <property type="entry name" value="Cell-binding_unc_protein"/>
</dbReference>
<evidence type="ECO:0008006" key="3">
    <source>
        <dbReference type="Google" id="ProtNLM"/>
    </source>
</evidence>
<keyword evidence="2" id="KW-1185">Reference proteome</keyword>
<reference evidence="1" key="1">
    <citation type="submission" date="2017-08" db="EMBL/GenBank/DDBJ databases">
        <authorList>
            <person name="Imhoff J.F."/>
            <person name="Rahn T."/>
            <person name="Kuenzel S."/>
            <person name="Neulinger S.C."/>
        </authorList>
    </citation>
    <scope>NUCLEOTIDE SEQUENCE</scope>
    <source>
        <strain evidence="1">DSM 9154</strain>
    </source>
</reference>
<comment type="caution">
    <text evidence="1">The sequence shown here is derived from an EMBL/GenBank/DDBJ whole genome shotgun (WGS) entry which is preliminary data.</text>
</comment>
<dbReference type="Gene3D" id="3.40.50.300">
    <property type="entry name" value="P-loop containing nucleotide triphosphate hydrolases"/>
    <property type="match status" value="1"/>
</dbReference>
<dbReference type="RefSeq" id="WP_027289608.1">
    <property type="nucleotide sequence ID" value="NZ_NRRE01000028.1"/>
</dbReference>
<accession>A0A934V267</accession>
<sequence>MTGLSSHGTHDRDPDDRDVQAEIAQLMMDPATHGGQSVSRIDTHASMVFLAGDRAFKLKRAVTYPYLDFATLAKRQEAVATELRLNRRTAPELYMGARPVIRGTGGTFMLGALQPDGPDPDAVAGVLVDWLVELARFDEAGLLDRVADAGALDAETVDRLADAVADLHACAEPALEQGGADALALVIDENAEQFAQAPDLFPSEAVEQLTGRTRAALSTVRDLMDRRGRDGCVRRCHGDLHLGNVVLIDGRPTLFDAIEFNRQIAEIDTLFDLAFLVMDLDRRGLGWAANRLLNRYYRGRDDLDALAALPLCLSLRAGIRAHVAASARATQPDADARAAKEREARTLFDAAQNYLAPAPARLIAVGGVSGSGKTTVARRIAPEIGRAPGALVVRSDVERKRLFGVAETEHLPERAYQGKVNAQVYQAMFDRAAAALKAGQSAVVEATFLDRSSRAAARKTAEALGLAFQGVWLSAPEDTLKARVDARTGDASDATSRVVEGQLTRAPKGEIAWPRVDAAGTPEAVGARVLELLAAG</sequence>
<organism evidence="1 2">
    <name type="scientific">Rhodovibrio salinarum</name>
    <dbReference type="NCBI Taxonomy" id="1087"/>
    <lineage>
        <taxon>Bacteria</taxon>
        <taxon>Pseudomonadati</taxon>
        <taxon>Pseudomonadota</taxon>
        <taxon>Alphaproteobacteria</taxon>
        <taxon>Rhodospirillales</taxon>
        <taxon>Rhodovibrionaceae</taxon>
        <taxon>Rhodovibrio</taxon>
    </lineage>
</organism>
<dbReference type="AlphaFoldDB" id="A0A934V267"/>
<dbReference type="Gene3D" id="3.90.1200.10">
    <property type="match status" value="1"/>
</dbReference>
<name>A0A934V267_9PROT</name>
<dbReference type="PANTHER" id="PTHR43883:SF1">
    <property type="entry name" value="GLUCONOKINASE"/>
    <property type="match status" value="1"/>
</dbReference>
<dbReference type="PANTHER" id="PTHR43883">
    <property type="entry name" value="SLR0207 PROTEIN"/>
    <property type="match status" value="1"/>
</dbReference>
<proteinExistence type="predicted"/>
<evidence type="ECO:0000313" key="2">
    <source>
        <dbReference type="Proteomes" id="UP000778970"/>
    </source>
</evidence>
<dbReference type="Proteomes" id="UP000778970">
    <property type="component" value="Unassembled WGS sequence"/>
</dbReference>
<dbReference type="SUPFAM" id="SSF56112">
    <property type="entry name" value="Protein kinase-like (PK-like)"/>
    <property type="match status" value="1"/>
</dbReference>
<gene>
    <name evidence="1" type="ORF">CKO21_15355</name>
</gene>
<dbReference type="Pfam" id="PF13671">
    <property type="entry name" value="AAA_33"/>
    <property type="match status" value="1"/>
</dbReference>
<dbReference type="EMBL" id="NRRE01000028">
    <property type="protein sequence ID" value="MBK1698624.1"/>
    <property type="molecule type" value="Genomic_DNA"/>
</dbReference>
<dbReference type="InterPro" id="IPR027417">
    <property type="entry name" value="P-loop_NTPase"/>
</dbReference>
<protein>
    <recommendedName>
        <fullName evidence="3">Aminoglycoside phosphotransferase domain-containing protein</fullName>
    </recommendedName>
</protein>
<reference evidence="1" key="2">
    <citation type="journal article" date="2020" name="Microorganisms">
        <title>Osmotic Adaptation and Compatible Solute Biosynthesis of Phototrophic Bacteria as Revealed from Genome Analyses.</title>
        <authorList>
            <person name="Imhoff J.F."/>
            <person name="Rahn T."/>
            <person name="Kunzel S."/>
            <person name="Keller A."/>
            <person name="Neulinger S.C."/>
        </authorList>
    </citation>
    <scope>NUCLEOTIDE SEQUENCE</scope>
    <source>
        <strain evidence="1">DSM 9154</strain>
    </source>
</reference>